<keyword evidence="1" id="KW-0812">Transmembrane</keyword>
<protein>
    <submittedName>
        <fullName evidence="3">LysM domain-containing protein</fullName>
    </submittedName>
</protein>
<name>A0ABX5ECT1_9MICO</name>
<comment type="caution">
    <text evidence="3">The sequence shown here is derived from an EMBL/GenBank/DDBJ whole genome shotgun (WGS) entry which is preliminary data.</text>
</comment>
<dbReference type="Gene3D" id="3.10.350.10">
    <property type="entry name" value="LysM domain"/>
    <property type="match status" value="1"/>
</dbReference>
<dbReference type="RefSeq" id="WP_106268013.1">
    <property type="nucleotide sequence ID" value="NZ_PVTX01000007.1"/>
</dbReference>
<sequence length="125" mass="12861">MASIAVVPQADPGPTGPFGRGEAGVLGLGGLRLTARGRRVLVGLVALLLAVPAVAWGALAVANPPDRAQEVRLETVAPGETLWQYARTVAEPGEDLRDVVAALRELNGLGSAELRAGQVLVLPLE</sequence>
<evidence type="ECO:0000313" key="4">
    <source>
        <dbReference type="Proteomes" id="UP000239895"/>
    </source>
</evidence>
<feature type="domain" description="LysM" evidence="2">
    <location>
        <begin position="75"/>
        <end position="123"/>
    </location>
</feature>
<keyword evidence="1" id="KW-1133">Transmembrane helix</keyword>
<dbReference type="InterPro" id="IPR018392">
    <property type="entry name" value="LysM"/>
</dbReference>
<accession>A0ABX5ECT1</accession>
<evidence type="ECO:0000259" key="2">
    <source>
        <dbReference type="Pfam" id="PF01476"/>
    </source>
</evidence>
<feature type="transmembrane region" description="Helical" evidence="1">
    <location>
        <begin position="40"/>
        <end position="62"/>
    </location>
</feature>
<keyword evidence="4" id="KW-1185">Reference proteome</keyword>
<reference evidence="3 4" key="1">
    <citation type="submission" date="2018-03" db="EMBL/GenBank/DDBJ databases">
        <title>Comparative analysis of microorganisms from saline springs in Andes Mountain Range, Colombia.</title>
        <authorList>
            <person name="Rubin E."/>
        </authorList>
    </citation>
    <scope>NUCLEOTIDE SEQUENCE [LARGE SCALE GENOMIC DNA]</scope>
    <source>
        <strain evidence="3 4">CG 23</strain>
    </source>
</reference>
<dbReference type="Proteomes" id="UP000239895">
    <property type="component" value="Unassembled WGS sequence"/>
</dbReference>
<gene>
    <name evidence="3" type="ORF">BCL65_10788</name>
</gene>
<proteinExistence type="predicted"/>
<dbReference type="InterPro" id="IPR036779">
    <property type="entry name" value="LysM_dom_sf"/>
</dbReference>
<evidence type="ECO:0000256" key="1">
    <source>
        <dbReference type="SAM" id="Phobius"/>
    </source>
</evidence>
<dbReference type="Pfam" id="PF01476">
    <property type="entry name" value="LysM"/>
    <property type="match status" value="1"/>
</dbReference>
<dbReference type="EMBL" id="PVTX01000007">
    <property type="protein sequence ID" value="PRZ05601.1"/>
    <property type="molecule type" value="Genomic_DNA"/>
</dbReference>
<keyword evidence="1" id="KW-0472">Membrane</keyword>
<evidence type="ECO:0000313" key="3">
    <source>
        <dbReference type="EMBL" id="PRZ05601.1"/>
    </source>
</evidence>
<organism evidence="3 4">
    <name type="scientific">Isoptericola halotolerans</name>
    <dbReference type="NCBI Taxonomy" id="300560"/>
    <lineage>
        <taxon>Bacteria</taxon>
        <taxon>Bacillati</taxon>
        <taxon>Actinomycetota</taxon>
        <taxon>Actinomycetes</taxon>
        <taxon>Micrococcales</taxon>
        <taxon>Promicromonosporaceae</taxon>
        <taxon>Isoptericola</taxon>
    </lineage>
</organism>